<protein>
    <submittedName>
        <fullName evidence="5">SDR family oxidoreductase</fullName>
    </submittedName>
</protein>
<dbReference type="Gene3D" id="3.40.50.720">
    <property type="entry name" value="NAD(P)-binding Rossmann-like Domain"/>
    <property type="match status" value="1"/>
</dbReference>
<dbReference type="InterPro" id="IPR057326">
    <property type="entry name" value="KR_dom"/>
</dbReference>
<dbReference type="InterPro" id="IPR002347">
    <property type="entry name" value="SDR_fam"/>
</dbReference>
<dbReference type="SMART" id="SM00822">
    <property type="entry name" value="PKS_KR"/>
    <property type="match status" value="1"/>
</dbReference>
<dbReference type="InterPro" id="IPR020904">
    <property type="entry name" value="Sc_DH/Rdtase_CS"/>
</dbReference>
<feature type="domain" description="Ketoreductase" evidence="4">
    <location>
        <begin position="43"/>
        <end position="220"/>
    </location>
</feature>
<name>A0A4R1BWL0_9ACTN</name>
<dbReference type="PRINTS" id="PR00080">
    <property type="entry name" value="SDRFAMILY"/>
</dbReference>
<dbReference type="AlphaFoldDB" id="A0A4R1BWL0"/>
<evidence type="ECO:0000313" key="5">
    <source>
        <dbReference type="EMBL" id="TCJ22404.1"/>
    </source>
</evidence>
<keyword evidence="6" id="KW-1185">Reference proteome</keyword>
<dbReference type="OrthoDB" id="9810734at2"/>
<reference evidence="5 6" key="1">
    <citation type="submission" date="2019-03" db="EMBL/GenBank/DDBJ databases">
        <authorList>
            <person name="Kim M.K.M."/>
        </authorList>
    </citation>
    <scope>NUCLEOTIDE SEQUENCE [LARGE SCALE GENOMIC DNA]</scope>
    <source>
        <strain evidence="5 6">18JY15-6</strain>
    </source>
</reference>
<keyword evidence="2" id="KW-0560">Oxidoreductase</keyword>
<comment type="caution">
    <text evidence="5">The sequence shown here is derived from an EMBL/GenBank/DDBJ whole genome shotgun (WGS) entry which is preliminary data.</text>
</comment>
<dbReference type="CDD" id="cd05233">
    <property type="entry name" value="SDR_c"/>
    <property type="match status" value="1"/>
</dbReference>
<dbReference type="InterPro" id="IPR036291">
    <property type="entry name" value="NAD(P)-bd_dom_sf"/>
</dbReference>
<organism evidence="5 6">
    <name type="scientific">Nocardioides jejuensis</name>
    <dbReference type="NCBI Taxonomy" id="2502782"/>
    <lineage>
        <taxon>Bacteria</taxon>
        <taxon>Bacillati</taxon>
        <taxon>Actinomycetota</taxon>
        <taxon>Actinomycetes</taxon>
        <taxon>Propionibacteriales</taxon>
        <taxon>Nocardioidaceae</taxon>
        <taxon>Nocardioides</taxon>
    </lineage>
</organism>
<evidence type="ECO:0000259" key="4">
    <source>
        <dbReference type="SMART" id="SM00822"/>
    </source>
</evidence>
<comment type="similarity">
    <text evidence="1 3">Belongs to the short-chain dehydrogenases/reductases (SDR) family.</text>
</comment>
<gene>
    <name evidence="5" type="ORF">EPD65_12725</name>
</gene>
<dbReference type="GO" id="GO:0016491">
    <property type="term" value="F:oxidoreductase activity"/>
    <property type="evidence" value="ECO:0007669"/>
    <property type="project" value="UniProtKB-KW"/>
</dbReference>
<dbReference type="PROSITE" id="PS00061">
    <property type="entry name" value="ADH_SHORT"/>
    <property type="match status" value="1"/>
</dbReference>
<dbReference type="PANTHER" id="PTHR44196:SF2">
    <property type="entry name" value="SHORT-CHAIN DEHYDROGENASE-RELATED"/>
    <property type="match status" value="1"/>
</dbReference>
<dbReference type="Proteomes" id="UP000295453">
    <property type="component" value="Unassembled WGS sequence"/>
</dbReference>
<dbReference type="SUPFAM" id="SSF51735">
    <property type="entry name" value="NAD(P)-binding Rossmann-fold domains"/>
    <property type="match status" value="1"/>
</dbReference>
<proteinExistence type="inferred from homology"/>
<dbReference type="GO" id="GO:0016020">
    <property type="term" value="C:membrane"/>
    <property type="evidence" value="ECO:0007669"/>
    <property type="project" value="TreeGrafter"/>
</dbReference>
<evidence type="ECO:0000313" key="6">
    <source>
        <dbReference type="Proteomes" id="UP000295453"/>
    </source>
</evidence>
<dbReference type="Pfam" id="PF00106">
    <property type="entry name" value="adh_short"/>
    <property type="match status" value="1"/>
</dbReference>
<evidence type="ECO:0000256" key="1">
    <source>
        <dbReference type="ARBA" id="ARBA00006484"/>
    </source>
</evidence>
<dbReference type="RefSeq" id="WP_131584726.1">
    <property type="nucleotide sequence ID" value="NZ_SJZJ01000023.1"/>
</dbReference>
<evidence type="ECO:0000256" key="2">
    <source>
        <dbReference type="ARBA" id="ARBA00023002"/>
    </source>
</evidence>
<dbReference type="EMBL" id="SJZJ01000023">
    <property type="protein sequence ID" value="TCJ22404.1"/>
    <property type="molecule type" value="Genomic_DNA"/>
</dbReference>
<evidence type="ECO:0000256" key="3">
    <source>
        <dbReference type="RuleBase" id="RU000363"/>
    </source>
</evidence>
<dbReference type="PANTHER" id="PTHR44196">
    <property type="entry name" value="DEHYDROGENASE/REDUCTASE SDR FAMILY MEMBER 7B"/>
    <property type="match status" value="1"/>
</dbReference>
<dbReference type="PIRSF" id="PIRSF000126">
    <property type="entry name" value="11-beta-HSD1"/>
    <property type="match status" value="1"/>
</dbReference>
<dbReference type="PRINTS" id="PR00081">
    <property type="entry name" value="GDHRDH"/>
</dbReference>
<accession>A0A4R1BWL0</accession>
<sequence length="294" mass="31819">MADAHDHDHVHGDDCSHEHDLLPLADQEDGAGCGPDCRCGQPQTALITGATAGIGHEFARQLASYGWNLVLVARDETRLTEVAEQLHAEYEVNVEVLAADLADPARRAAVAGRVADPEHPVDLLVNNAGFGLKDKFLDNPFAEEQRMHDVLVTAVVELSHAALGAMSERGHGGIINVSSVAAFIPRGTYSAAKAYVNRFSEWAHNEYGPQGVAVMALCPGFTKTEFHGRLGIDRDASAPKWMWLDVERLVSDAIKDFEKGKAFSIPSKRYKALVTASRVVPGPVKQKLQGLGRK</sequence>